<dbReference type="EMBL" id="FONV01000010">
    <property type="protein sequence ID" value="SFF44422.1"/>
    <property type="molecule type" value="Genomic_DNA"/>
</dbReference>
<organism evidence="1 2">
    <name type="scientific">Actinoplanes philippinensis</name>
    <dbReference type="NCBI Taxonomy" id="35752"/>
    <lineage>
        <taxon>Bacteria</taxon>
        <taxon>Bacillati</taxon>
        <taxon>Actinomycetota</taxon>
        <taxon>Actinomycetes</taxon>
        <taxon>Micromonosporales</taxon>
        <taxon>Micromonosporaceae</taxon>
        <taxon>Actinoplanes</taxon>
    </lineage>
</organism>
<reference evidence="1 2" key="1">
    <citation type="submission" date="2016-10" db="EMBL/GenBank/DDBJ databases">
        <authorList>
            <person name="de Groot N.N."/>
        </authorList>
    </citation>
    <scope>NUCLEOTIDE SEQUENCE [LARGE SCALE GENOMIC DNA]</scope>
    <source>
        <strain evidence="1 2">DSM 43019</strain>
    </source>
</reference>
<dbReference type="AlphaFoldDB" id="A0A1I2IPS6"/>
<dbReference type="RefSeq" id="WP_143133984.1">
    <property type="nucleotide sequence ID" value="NZ_BOMT01000055.1"/>
</dbReference>
<dbReference type="Proteomes" id="UP000199645">
    <property type="component" value="Unassembled WGS sequence"/>
</dbReference>
<accession>A0A1I2IPS6</accession>
<proteinExistence type="predicted"/>
<gene>
    <name evidence="1" type="ORF">SAMN05421541_110334</name>
</gene>
<sequence>MSDSLSASERDDVVGLAVALMCAGWSQDEKAFESLLDGADLVGVIAFLTGLATQLGAAAAGGREQWAAMLAAWQPGQRLGDGLGGEVA</sequence>
<evidence type="ECO:0000313" key="2">
    <source>
        <dbReference type="Proteomes" id="UP000199645"/>
    </source>
</evidence>
<dbReference type="STRING" id="35752.SAMN05421541_110334"/>
<keyword evidence="2" id="KW-1185">Reference proteome</keyword>
<protein>
    <submittedName>
        <fullName evidence="1">Uncharacterized protein</fullName>
    </submittedName>
</protein>
<name>A0A1I2IPS6_9ACTN</name>
<evidence type="ECO:0000313" key="1">
    <source>
        <dbReference type="EMBL" id="SFF44422.1"/>
    </source>
</evidence>